<dbReference type="GO" id="GO:0008233">
    <property type="term" value="F:peptidase activity"/>
    <property type="evidence" value="ECO:0007669"/>
    <property type="project" value="UniProtKB-KW"/>
</dbReference>
<keyword evidence="3" id="KW-0378">Hydrolase</keyword>
<protein>
    <submittedName>
        <fullName evidence="3">ClpXP protease specificity-enhancing factor</fullName>
    </submittedName>
</protein>
<keyword evidence="2" id="KW-1185">Reference proteome</keyword>
<evidence type="ECO:0000256" key="1">
    <source>
        <dbReference type="SAM" id="MobiDB-lite"/>
    </source>
</evidence>
<reference evidence="3" key="1">
    <citation type="submission" date="2025-08" db="UniProtKB">
        <authorList>
            <consortium name="RefSeq"/>
        </authorList>
    </citation>
    <scope>IDENTIFICATION</scope>
</reference>
<dbReference type="Pfam" id="PF04386">
    <property type="entry name" value="SspB"/>
    <property type="match status" value="1"/>
</dbReference>
<sequence>MSELSTKPYLIRALYEWCGDAGYTPYIAVAVDERTLVPREFVKNGEIVLNISPLATHKLSIGNDLLGFQARFGGVARDLSIPIDNIISIYARETGHGMAFEVSRHADADEAEETPSERPTLAAVPTPTELREHDDPGLPEPPVPPAPGGRPQLRRIK</sequence>
<name>A0A8B6X619_9BURK</name>
<feature type="region of interest" description="Disordered" evidence="1">
    <location>
        <begin position="104"/>
        <end position="157"/>
    </location>
</feature>
<dbReference type="Proteomes" id="UP000675920">
    <property type="component" value="Unplaced"/>
</dbReference>
<dbReference type="PANTHER" id="PTHR37486:SF1">
    <property type="entry name" value="STRINGENT STARVATION PROTEIN B"/>
    <property type="match status" value="1"/>
</dbReference>
<dbReference type="Gene3D" id="2.30.30.220">
    <property type="entry name" value="SspB-like"/>
    <property type="match status" value="1"/>
</dbReference>
<dbReference type="OrthoDB" id="9797358at2"/>
<dbReference type="PIRSF" id="PIRSF005276">
    <property type="entry name" value="SspB"/>
    <property type="match status" value="1"/>
</dbReference>
<dbReference type="GO" id="GO:0005829">
    <property type="term" value="C:cytosol"/>
    <property type="evidence" value="ECO:0007669"/>
    <property type="project" value="TreeGrafter"/>
</dbReference>
<dbReference type="GO" id="GO:0005840">
    <property type="term" value="C:ribosome"/>
    <property type="evidence" value="ECO:0007669"/>
    <property type="project" value="TreeGrafter"/>
</dbReference>
<evidence type="ECO:0000313" key="3">
    <source>
        <dbReference type="RefSeq" id="WP_028312449.1"/>
    </source>
</evidence>
<dbReference type="PANTHER" id="PTHR37486">
    <property type="entry name" value="STRINGENT STARVATION PROTEIN B"/>
    <property type="match status" value="1"/>
</dbReference>
<dbReference type="GO" id="GO:0006508">
    <property type="term" value="P:proteolysis"/>
    <property type="evidence" value="ECO:0007669"/>
    <property type="project" value="UniProtKB-KW"/>
</dbReference>
<proteinExistence type="predicted"/>
<feature type="compositionally biased region" description="Pro residues" evidence="1">
    <location>
        <begin position="138"/>
        <end position="148"/>
    </location>
</feature>
<dbReference type="SUPFAM" id="SSF101738">
    <property type="entry name" value="SspB-like"/>
    <property type="match status" value="1"/>
</dbReference>
<dbReference type="NCBIfam" id="NF008769">
    <property type="entry name" value="PRK11798.2-5"/>
    <property type="match status" value="1"/>
</dbReference>
<dbReference type="RefSeq" id="WP_028312449.1">
    <property type="nucleotide sequence ID" value="NZ_AXWS01000019.1"/>
</dbReference>
<organism evidence="2 3">
    <name type="scientific">Derxia gummosa DSM 723</name>
    <dbReference type="NCBI Taxonomy" id="1121388"/>
    <lineage>
        <taxon>Bacteria</taxon>
        <taxon>Pseudomonadati</taxon>
        <taxon>Pseudomonadota</taxon>
        <taxon>Betaproteobacteria</taxon>
        <taxon>Burkholderiales</taxon>
        <taxon>Alcaligenaceae</taxon>
        <taxon>Derxia</taxon>
    </lineage>
</organism>
<dbReference type="AlphaFoldDB" id="A0A8B6X619"/>
<dbReference type="GO" id="GO:0045732">
    <property type="term" value="P:positive regulation of protein catabolic process"/>
    <property type="evidence" value="ECO:0007669"/>
    <property type="project" value="TreeGrafter"/>
</dbReference>
<evidence type="ECO:0000313" key="2">
    <source>
        <dbReference type="Proteomes" id="UP000675920"/>
    </source>
</evidence>
<dbReference type="InterPro" id="IPR007481">
    <property type="entry name" value="SspB"/>
</dbReference>
<dbReference type="InterPro" id="IPR036760">
    <property type="entry name" value="SspB-like_sf"/>
</dbReference>
<keyword evidence="3" id="KW-0645">Protease</keyword>
<accession>A0A8B6X619</accession>